<organism evidence="1">
    <name type="scientific">Lymantria dispar multicapsid nuclear polyhedrosis virus</name>
    <name type="common">LdMNPV</name>
    <dbReference type="NCBI Taxonomy" id="10449"/>
    <lineage>
        <taxon>Viruses</taxon>
        <taxon>Viruses incertae sedis</taxon>
        <taxon>Naldaviricetes</taxon>
        <taxon>Lefavirales</taxon>
        <taxon>Baculoviridae</taxon>
        <taxon>Alphabaculovirus</taxon>
        <taxon>Alphabaculovirus lydisparis</taxon>
    </lineage>
</organism>
<accession>A0A0A0YWQ7</accession>
<reference evidence="1" key="1">
    <citation type="journal article" date="2015" name="Genome Announc.">
        <title>Complete Genome Sequence of the Strain of Lymantria dispar Multiple Nucleopolyhedrovirus Found in the Gypsy Moth Biopesticide Virin-ENSh.</title>
        <authorList>
            <person name="Harrison R.L."/>
            <person name="Rowley D.L."/>
        </authorList>
    </citation>
    <scope>NUCLEOTIDE SEQUENCE</scope>
    <source>
        <strain evidence="1">3029</strain>
    </source>
</reference>
<organismHost>
    <name type="scientific">Lepidoptera</name>
    <name type="common">moths &amp; butterflies</name>
    <dbReference type="NCBI Taxonomy" id="7088"/>
</organismHost>
<proteinExistence type="predicted"/>
<dbReference type="EMBL" id="KM386655">
    <property type="protein sequence ID" value="AIX47982.1"/>
    <property type="molecule type" value="Genomic_DNA"/>
</dbReference>
<protein>
    <submittedName>
        <fullName evidence="1">Uncharacterized protein</fullName>
    </submittedName>
</protein>
<name>A0A0A0YWQ7_NPVLD</name>
<evidence type="ECO:0000313" key="1">
    <source>
        <dbReference type="EMBL" id="AIX47982.1"/>
    </source>
</evidence>
<sequence length="130" mass="14531">MQKIILEYARRRADADADADVQKILGDVVWAFVYEGFVGNGKLRRMALRSAEERAEHARFVHLHKHRVCRAALKRLFARHCLHEMTRADERAVAQGLALLSAACRCPDARACPAGGGKMKDSDGIISFIE</sequence>